<reference evidence="10" key="2">
    <citation type="submission" date="2020-01" db="EMBL/GenBank/DDBJ databases">
        <authorList>
            <person name="Hornung B."/>
        </authorList>
    </citation>
    <scope>NUCLEOTIDE SEQUENCE</scope>
    <source>
        <strain evidence="10">PacBioINE</strain>
    </source>
</reference>
<dbReference type="EC" id="2.7.8.7" evidence="8"/>
<dbReference type="NCBIfam" id="TIGR00556">
    <property type="entry name" value="pantethn_trn"/>
    <property type="match status" value="1"/>
</dbReference>
<evidence type="ECO:0000256" key="3">
    <source>
        <dbReference type="ARBA" id="ARBA00022723"/>
    </source>
</evidence>
<evidence type="ECO:0000313" key="10">
    <source>
        <dbReference type="EMBL" id="CAA7600684.1"/>
    </source>
</evidence>
<keyword evidence="8" id="KW-0963">Cytoplasm</keyword>
<comment type="catalytic activity">
    <reaction evidence="8">
        <text>apo-[ACP] + CoA = holo-[ACP] + adenosine 3',5'-bisphosphate + H(+)</text>
        <dbReference type="Rhea" id="RHEA:12068"/>
        <dbReference type="Rhea" id="RHEA-COMP:9685"/>
        <dbReference type="Rhea" id="RHEA-COMP:9690"/>
        <dbReference type="ChEBI" id="CHEBI:15378"/>
        <dbReference type="ChEBI" id="CHEBI:29999"/>
        <dbReference type="ChEBI" id="CHEBI:57287"/>
        <dbReference type="ChEBI" id="CHEBI:58343"/>
        <dbReference type="ChEBI" id="CHEBI:64479"/>
        <dbReference type="EC" id="2.7.8.7"/>
    </reaction>
</comment>
<name>A0A8S0WMP1_9FIRM</name>
<dbReference type="NCBIfam" id="TIGR00516">
    <property type="entry name" value="acpS"/>
    <property type="match status" value="1"/>
</dbReference>
<dbReference type="HAMAP" id="MF_00101">
    <property type="entry name" value="AcpS"/>
    <property type="match status" value="1"/>
</dbReference>
<evidence type="ECO:0000256" key="6">
    <source>
        <dbReference type="ARBA" id="ARBA00023098"/>
    </source>
</evidence>
<keyword evidence="5 8" id="KW-0460">Magnesium</keyword>
<comment type="similarity">
    <text evidence="8">Belongs to the P-Pant transferase superfamily. AcpS family.</text>
</comment>
<evidence type="ECO:0000259" key="9">
    <source>
        <dbReference type="Pfam" id="PF01648"/>
    </source>
</evidence>
<dbReference type="Gene3D" id="3.90.470.20">
    <property type="entry name" value="4'-phosphopantetheinyl transferase domain"/>
    <property type="match status" value="1"/>
</dbReference>
<evidence type="ECO:0000313" key="12">
    <source>
        <dbReference type="Proteomes" id="UP001071230"/>
    </source>
</evidence>
<dbReference type="GO" id="GO:0006633">
    <property type="term" value="P:fatty acid biosynthetic process"/>
    <property type="evidence" value="ECO:0007669"/>
    <property type="project" value="UniProtKB-UniRule"/>
</dbReference>
<comment type="function">
    <text evidence="8">Transfers the 4'-phosphopantetheine moiety from coenzyme A to a Ser of acyl-carrier-protein.</text>
</comment>
<keyword evidence="4 8" id="KW-0276">Fatty acid metabolism</keyword>
<keyword evidence="2 8" id="KW-0808">Transferase</keyword>
<evidence type="ECO:0000256" key="4">
    <source>
        <dbReference type="ARBA" id="ARBA00022832"/>
    </source>
</evidence>
<keyword evidence="12" id="KW-1185">Reference proteome</keyword>
<comment type="subcellular location">
    <subcellularLocation>
        <location evidence="8">Cytoplasm</location>
    </subcellularLocation>
</comment>
<feature type="binding site" evidence="8">
    <location>
        <position position="8"/>
    </location>
    <ligand>
        <name>Mg(2+)</name>
        <dbReference type="ChEBI" id="CHEBI:18420"/>
    </ligand>
</feature>
<evidence type="ECO:0000256" key="5">
    <source>
        <dbReference type="ARBA" id="ARBA00022842"/>
    </source>
</evidence>
<organism evidence="10">
    <name type="scientific">Acididesulfobacillus acetoxydans</name>
    <dbReference type="NCBI Taxonomy" id="1561005"/>
    <lineage>
        <taxon>Bacteria</taxon>
        <taxon>Bacillati</taxon>
        <taxon>Bacillota</taxon>
        <taxon>Clostridia</taxon>
        <taxon>Eubacteriales</taxon>
        <taxon>Peptococcaceae</taxon>
        <taxon>Acididesulfobacillus</taxon>
    </lineage>
</organism>
<comment type="cofactor">
    <cofactor evidence="8">
        <name>Mg(2+)</name>
        <dbReference type="ChEBI" id="CHEBI:18420"/>
    </cofactor>
</comment>
<dbReference type="EMBL" id="CDGJ01000132">
    <property type="protein sequence ID" value="CEJ09465.1"/>
    <property type="molecule type" value="Genomic_DNA"/>
</dbReference>
<dbReference type="NCBIfam" id="NF000832">
    <property type="entry name" value="PRK00070.3-2"/>
    <property type="match status" value="1"/>
</dbReference>
<dbReference type="InterPro" id="IPR004568">
    <property type="entry name" value="Ppantetheine-prot_Trfase_dom"/>
</dbReference>
<protein>
    <recommendedName>
        <fullName evidence="8">Holo-[acyl-carrier-protein] synthase</fullName>
        <shortName evidence="8">Holo-ACP synthase</shortName>
        <ecNumber evidence="8">2.7.8.7</ecNumber>
    </recommendedName>
    <alternativeName>
        <fullName evidence="8">4'-phosphopantetheinyl transferase AcpS</fullName>
    </alternativeName>
</protein>
<dbReference type="SUPFAM" id="SSF56214">
    <property type="entry name" value="4'-phosphopantetheinyl transferase"/>
    <property type="match status" value="1"/>
</dbReference>
<evidence type="ECO:0000313" key="11">
    <source>
        <dbReference type="EMBL" id="CEJ09465.1"/>
    </source>
</evidence>
<evidence type="ECO:0000256" key="7">
    <source>
        <dbReference type="ARBA" id="ARBA00023160"/>
    </source>
</evidence>
<keyword evidence="7 8" id="KW-0275">Fatty acid biosynthesis</keyword>
<evidence type="ECO:0000256" key="1">
    <source>
        <dbReference type="ARBA" id="ARBA00022516"/>
    </source>
</evidence>
<dbReference type="Proteomes" id="UP001071230">
    <property type="component" value="Unassembled WGS sequence"/>
</dbReference>
<accession>A0A8S0WMP1</accession>
<dbReference type="Pfam" id="PF01648">
    <property type="entry name" value="ACPS"/>
    <property type="match status" value="1"/>
</dbReference>
<sequence length="121" mass="13083">MAIYPGVDILEIERFAAAYARRPALAERLFTDRERADLSERGVQSWAGRFAAKEAVLKALGTGLKGLSWHDIEIISGESGEPLVLLGPKARALAQARGGSAVRLSLSHDRDKVVAFALLMP</sequence>
<dbReference type="GO" id="GO:0008897">
    <property type="term" value="F:holo-[acyl-carrier-protein] synthase activity"/>
    <property type="evidence" value="ECO:0007669"/>
    <property type="project" value="UniProtKB-UniRule"/>
</dbReference>
<dbReference type="AlphaFoldDB" id="A0A8S0WMP1"/>
<dbReference type="KEGG" id="aacx:DEACI_1337"/>
<feature type="domain" description="4'-phosphopantetheinyl transferase" evidence="9">
    <location>
        <begin position="6"/>
        <end position="91"/>
    </location>
</feature>
<evidence type="ECO:0000256" key="2">
    <source>
        <dbReference type="ARBA" id="ARBA00022679"/>
    </source>
</evidence>
<dbReference type="InterPro" id="IPR002582">
    <property type="entry name" value="ACPS"/>
</dbReference>
<keyword evidence="3 8" id="KW-0479">Metal-binding</keyword>
<evidence type="ECO:0000256" key="8">
    <source>
        <dbReference type="HAMAP-Rule" id="MF_00101"/>
    </source>
</evidence>
<reference evidence="11" key="1">
    <citation type="submission" date="2014-11" db="EMBL/GenBank/DDBJ databases">
        <authorList>
            <person name="Hornung B.V."/>
        </authorList>
    </citation>
    <scope>NUCLEOTIDE SEQUENCE</scope>
    <source>
        <strain evidence="11">INE</strain>
    </source>
</reference>
<dbReference type="GO" id="GO:0000287">
    <property type="term" value="F:magnesium ion binding"/>
    <property type="evidence" value="ECO:0007669"/>
    <property type="project" value="UniProtKB-UniRule"/>
</dbReference>
<keyword evidence="1 8" id="KW-0444">Lipid biosynthesis</keyword>
<proteinExistence type="inferred from homology"/>
<dbReference type="InterPro" id="IPR008278">
    <property type="entry name" value="4-PPantetheinyl_Trfase_dom"/>
</dbReference>
<dbReference type="Proteomes" id="UP000836597">
    <property type="component" value="Chromosome"/>
</dbReference>
<dbReference type="GO" id="GO:0005737">
    <property type="term" value="C:cytoplasm"/>
    <property type="evidence" value="ECO:0007669"/>
    <property type="project" value="UniProtKB-SubCell"/>
</dbReference>
<dbReference type="EMBL" id="LR746496">
    <property type="protein sequence ID" value="CAA7600684.1"/>
    <property type="molecule type" value="Genomic_DNA"/>
</dbReference>
<keyword evidence="6 8" id="KW-0443">Lipid metabolism</keyword>
<feature type="binding site" evidence="8">
    <location>
        <position position="54"/>
    </location>
    <ligand>
        <name>Mg(2+)</name>
        <dbReference type="ChEBI" id="CHEBI:18420"/>
    </ligand>
</feature>
<dbReference type="InterPro" id="IPR037143">
    <property type="entry name" value="4-PPantetheinyl_Trfase_dom_sf"/>
</dbReference>
<gene>
    <name evidence="8" type="primary">acpS</name>
    <name evidence="10" type="ORF">DEACI_1337</name>
    <name evidence="11" type="ORF">DEACI_3949</name>
</gene>